<dbReference type="SUPFAM" id="SSF55961">
    <property type="entry name" value="Bet v1-like"/>
    <property type="match status" value="1"/>
</dbReference>
<comment type="caution">
    <text evidence="1">The sequence shown here is derived from an EMBL/GenBank/DDBJ whole genome shotgun (WGS) entry which is preliminary data.</text>
</comment>
<reference evidence="1 2" key="1">
    <citation type="submission" date="2018-10" db="EMBL/GenBank/DDBJ databases">
        <title>Genomic Encyclopedia of Type Strains, Phase IV (KMG-IV): sequencing the most valuable type-strain genomes for metagenomic binning, comparative biology and taxonomic classification.</title>
        <authorList>
            <person name="Goeker M."/>
        </authorList>
    </citation>
    <scope>NUCLEOTIDE SEQUENCE [LARGE SCALE GENOMIC DNA]</scope>
    <source>
        <strain evidence="1 2">DSM 25586</strain>
    </source>
</reference>
<dbReference type="EMBL" id="RBIR01000009">
    <property type="protein sequence ID" value="RKR13748.1"/>
    <property type="molecule type" value="Genomic_DNA"/>
</dbReference>
<organism evidence="1 2">
    <name type="scientific">Arthrobacter oryzae</name>
    <dbReference type="NCBI Taxonomy" id="409290"/>
    <lineage>
        <taxon>Bacteria</taxon>
        <taxon>Bacillati</taxon>
        <taxon>Actinomycetota</taxon>
        <taxon>Actinomycetes</taxon>
        <taxon>Micrococcales</taxon>
        <taxon>Micrococcaceae</taxon>
        <taxon>Arthrobacter</taxon>
    </lineage>
</organism>
<dbReference type="RefSeq" id="WP_120955013.1">
    <property type="nucleotide sequence ID" value="NZ_RBIR01000009.1"/>
</dbReference>
<dbReference type="OrthoDB" id="3786259at2"/>
<name>A0A495EA14_9MICC</name>
<evidence type="ECO:0000313" key="2">
    <source>
        <dbReference type="Proteomes" id="UP000276055"/>
    </source>
</evidence>
<dbReference type="InterPro" id="IPR019587">
    <property type="entry name" value="Polyketide_cyclase/dehydratase"/>
</dbReference>
<dbReference type="Pfam" id="PF10604">
    <property type="entry name" value="Polyketide_cyc2"/>
    <property type="match status" value="1"/>
</dbReference>
<sequence>MAHAENETTISRSPEDVYAFLADGLNNPKWRSGIQHITLKSGSPGALGTVYSQTLTGPGGRPIAGDYEITTADPGQRLCFQVVAGPARPSGEYHLSAAPGGTKVRFTLDLQPKGLMKIAGPMIARTMQTEVAQLTNLKSVLEAA</sequence>
<dbReference type="Proteomes" id="UP000276055">
    <property type="component" value="Unassembled WGS sequence"/>
</dbReference>
<gene>
    <name evidence="1" type="ORF">C8D78_3409</name>
</gene>
<dbReference type="AlphaFoldDB" id="A0A495EA14"/>
<accession>A0A495EA14</accession>
<dbReference type="InterPro" id="IPR023393">
    <property type="entry name" value="START-like_dom_sf"/>
</dbReference>
<proteinExistence type="predicted"/>
<dbReference type="Gene3D" id="3.30.530.20">
    <property type="match status" value="1"/>
</dbReference>
<protein>
    <submittedName>
        <fullName evidence="1">Polyketide cyclase/dehydrase/lipid transport protein</fullName>
    </submittedName>
</protein>
<evidence type="ECO:0000313" key="1">
    <source>
        <dbReference type="EMBL" id="RKR13748.1"/>
    </source>
</evidence>